<dbReference type="Proteomes" id="UP000009022">
    <property type="component" value="Unassembled WGS sequence"/>
</dbReference>
<dbReference type="STRING" id="10228.B3SC75"/>
<accession>B3SC75</accession>
<dbReference type="CTD" id="6759057"/>
<dbReference type="PhylomeDB" id="B3SC75"/>
<feature type="non-terminal residue" evidence="2">
    <location>
        <position position="1"/>
    </location>
</feature>
<dbReference type="FunFam" id="2.30.29.30:FF:000312">
    <property type="entry name" value="Ran binding protein 1"/>
    <property type="match status" value="1"/>
</dbReference>
<dbReference type="eggNOG" id="KOG0864">
    <property type="taxonomic scope" value="Eukaryota"/>
</dbReference>
<feature type="non-terminal residue" evidence="2">
    <location>
        <position position="138"/>
    </location>
</feature>
<dbReference type="GO" id="GO:0005737">
    <property type="term" value="C:cytoplasm"/>
    <property type="evidence" value="ECO:0000318"/>
    <property type="project" value="GO_Central"/>
</dbReference>
<name>B3SC75_TRIAD</name>
<sequence>EEFTPDVDFKPVITLSKDVTIVTGEENEEITYKERCKLFRFDKTAKQWKERGVGEIKILKHTVEENRFRIIMRRDQIHKVCANHYISKDMRLKPSLGSNKSWVWYTPADYSEGTGNPEQLCARFKTPEIANTFKSAFE</sequence>
<dbReference type="Pfam" id="PF00638">
    <property type="entry name" value="Ran_BP1"/>
    <property type="match status" value="1"/>
</dbReference>
<evidence type="ECO:0000313" key="2">
    <source>
        <dbReference type="EMBL" id="EDV19688.1"/>
    </source>
</evidence>
<evidence type="ECO:0000313" key="3">
    <source>
        <dbReference type="Proteomes" id="UP000009022"/>
    </source>
</evidence>
<dbReference type="OrthoDB" id="2357150at2759"/>
<evidence type="ECO:0000259" key="1">
    <source>
        <dbReference type="PROSITE" id="PS50196"/>
    </source>
</evidence>
<dbReference type="EMBL" id="DS985268">
    <property type="protein sequence ID" value="EDV19688.1"/>
    <property type="molecule type" value="Genomic_DNA"/>
</dbReference>
<keyword evidence="3" id="KW-1185">Reference proteome</keyword>
<dbReference type="OMA" id="ANHWITP"/>
<dbReference type="InParanoid" id="B3SC75"/>
<reference evidence="2 3" key="1">
    <citation type="journal article" date="2008" name="Nature">
        <title>The Trichoplax genome and the nature of placozoans.</title>
        <authorList>
            <person name="Srivastava M."/>
            <person name="Begovic E."/>
            <person name="Chapman J."/>
            <person name="Putnam N.H."/>
            <person name="Hellsten U."/>
            <person name="Kawashima T."/>
            <person name="Kuo A."/>
            <person name="Mitros T."/>
            <person name="Salamov A."/>
            <person name="Carpenter M.L."/>
            <person name="Signorovitch A.Y."/>
            <person name="Moreno M.A."/>
            <person name="Kamm K."/>
            <person name="Grimwood J."/>
            <person name="Schmutz J."/>
            <person name="Shapiro H."/>
            <person name="Grigoriev I.V."/>
            <person name="Buss L.W."/>
            <person name="Schierwater B."/>
            <person name="Dellaporta S.L."/>
            <person name="Rokhsar D.S."/>
        </authorList>
    </citation>
    <scope>NUCLEOTIDE SEQUENCE [LARGE SCALE GENOMIC DNA]</scope>
    <source>
        <strain evidence="2 3">Grell-BS-1999</strain>
    </source>
</reference>
<dbReference type="PANTHER" id="PTHR23138">
    <property type="entry name" value="RAN BINDING PROTEIN"/>
    <property type="match status" value="1"/>
</dbReference>
<feature type="domain" description="RanBD1" evidence="1">
    <location>
        <begin position="8"/>
        <end position="138"/>
    </location>
</feature>
<dbReference type="Gene3D" id="2.30.29.30">
    <property type="entry name" value="Pleckstrin-homology domain (PH domain)/Phosphotyrosine-binding domain (PTB)"/>
    <property type="match status" value="1"/>
</dbReference>
<dbReference type="PROSITE" id="PS50196">
    <property type="entry name" value="RANBD1"/>
    <property type="match status" value="1"/>
</dbReference>
<dbReference type="GeneID" id="6759057"/>
<dbReference type="KEGG" id="tad:TRIADDRAFT_17032"/>
<dbReference type="SMART" id="SM00160">
    <property type="entry name" value="RanBD"/>
    <property type="match status" value="1"/>
</dbReference>
<gene>
    <name evidence="2" type="ORF">TRIADDRAFT_17032</name>
</gene>
<dbReference type="InterPro" id="IPR000156">
    <property type="entry name" value="Ran_bind_dom"/>
</dbReference>
<dbReference type="InterPro" id="IPR045255">
    <property type="entry name" value="RanBP1-like"/>
</dbReference>
<dbReference type="GO" id="GO:0005643">
    <property type="term" value="C:nuclear pore"/>
    <property type="evidence" value="ECO:0000318"/>
    <property type="project" value="GO_Central"/>
</dbReference>
<dbReference type="HOGENOM" id="CLU_067861_2_2_1"/>
<organism evidence="2 3">
    <name type="scientific">Trichoplax adhaerens</name>
    <name type="common">Trichoplax reptans</name>
    <dbReference type="NCBI Taxonomy" id="10228"/>
    <lineage>
        <taxon>Eukaryota</taxon>
        <taxon>Metazoa</taxon>
        <taxon>Placozoa</taxon>
        <taxon>Uniplacotomia</taxon>
        <taxon>Trichoplacea</taxon>
        <taxon>Trichoplacidae</taxon>
        <taxon>Trichoplax</taxon>
    </lineage>
</organism>
<dbReference type="AlphaFoldDB" id="B3SC75"/>
<dbReference type="PANTHER" id="PTHR23138:SF179">
    <property type="entry name" value="NUCLEAR PORE COMPLEX PROTEIN"/>
    <property type="match status" value="1"/>
</dbReference>
<dbReference type="InterPro" id="IPR011993">
    <property type="entry name" value="PH-like_dom_sf"/>
</dbReference>
<dbReference type="SUPFAM" id="SSF50729">
    <property type="entry name" value="PH domain-like"/>
    <property type="match status" value="1"/>
</dbReference>
<dbReference type="RefSeq" id="XP_002117845.1">
    <property type="nucleotide sequence ID" value="XM_002117809.1"/>
</dbReference>
<protein>
    <recommendedName>
        <fullName evidence="1">RanBD1 domain-containing protein</fullName>
    </recommendedName>
</protein>
<proteinExistence type="predicted"/>